<feature type="chain" id="PRO_5045021076" evidence="1">
    <location>
        <begin position="26"/>
        <end position="284"/>
    </location>
</feature>
<evidence type="ECO:0000313" key="4">
    <source>
        <dbReference type="RefSeq" id="XP_005092455.1"/>
    </source>
</evidence>
<name>A0ABM0JFF0_APLCA</name>
<dbReference type="Proteomes" id="UP000694888">
    <property type="component" value="Unplaced"/>
</dbReference>
<feature type="signal peptide" evidence="1">
    <location>
        <begin position="1"/>
        <end position="25"/>
    </location>
</feature>
<proteinExistence type="predicted"/>
<accession>A0ABM0JFF0</accession>
<protein>
    <submittedName>
        <fullName evidence="4 5">Uncharacterized protein LOC101859842</fullName>
    </submittedName>
</protein>
<sequence length="284" mass="31589">MQSSAIFPKVVSFLLLSLLSPMCQGHGRLLEPPSRSSMWRLGYDTPHNYDDNQLFCGGVGVQYGQNGGKCGVCGDPWNGPLDNEAGGKYATGIIVRKYRTGQVIDVTVELTANHKGYFEFHVCPSDNPFAKITHECLKKYPLLVEDTGKVRYQVPEDGYNVKIKLKLRLPEGLKCRACVLQWKYNAGNSWGTGPDGTQCVGCGNQEQFYGCADIAVGYSDVSLNRPPVQHPWYFQEEDSEWHYGIVKTNLKTNVTSGNGVDRLAQSHVFGSLVLSFLTFLFCHF</sequence>
<reference evidence="4 5" key="1">
    <citation type="submission" date="2025-05" db="UniProtKB">
        <authorList>
            <consortium name="RefSeq"/>
        </authorList>
    </citation>
    <scope>IDENTIFICATION</scope>
</reference>
<dbReference type="PANTHER" id="PTHR21113:SF4">
    <property type="entry name" value="CHITIN-BINDING TYPE-4 DOMAIN-CONTAINING PROTEIN"/>
    <property type="match status" value="1"/>
</dbReference>
<feature type="domain" description="Chitin-binding type-4" evidence="2">
    <location>
        <begin position="26"/>
        <end position="214"/>
    </location>
</feature>
<dbReference type="GeneID" id="101859842"/>
<dbReference type="RefSeq" id="XP_005092456.1">
    <property type="nucleotide sequence ID" value="XM_005092399.3"/>
</dbReference>
<organism evidence="3 5">
    <name type="scientific">Aplysia californica</name>
    <name type="common">California sea hare</name>
    <dbReference type="NCBI Taxonomy" id="6500"/>
    <lineage>
        <taxon>Eukaryota</taxon>
        <taxon>Metazoa</taxon>
        <taxon>Spiralia</taxon>
        <taxon>Lophotrochozoa</taxon>
        <taxon>Mollusca</taxon>
        <taxon>Gastropoda</taxon>
        <taxon>Heterobranchia</taxon>
        <taxon>Euthyneura</taxon>
        <taxon>Tectipleura</taxon>
        <taxon>Aplysiida</taxon>
        <taxon>Aplysioidea</taxon>
        <taxon>Aplysiidae</taxon>
        <taxon>Aplysia</taxon>
    </lineage>
</organism>
<keyword evidence="1" id="KW-0732">Signal</keyword>
<evidence type="ECO:0000313" key="3">
    <source>
        <dbReference type="Proteomes" id="UP000694888"/>
    </source>
</evidence>
<dbReference type="PANTHER" id="PTHR21113">
    <property type="entry name" value="AGAP001705-PA"/>
    <property type="match status" value="1"/>
</dbReference>
<keyword evidence="3" id="KW-1185">Reference proteome</keyword>
<dbReference type="Pfam" id="PF03067">
    <property type="entry name" value="LPMO_10"/>
    <property type="match status" value="1"/>
</dbReference>
<evidence type="ECO:0000313" key="5">
    <source>
        <dbReference type="RefSeq" id="XP_005092456.1"/>
    </source>
</evidence>
<gene>
    <name evidence="4 5" type="primary">LOC101859842</name>
</gene>
<dbReference type="InterPro" id="IPR004302">
    <property type="entry name" value="Cellulose/chitin-bd_N"/>
</dbReference>
<dbReference type="RefSeq" id="XP_005092455.1">
    <property type="nucleotide sequence ID" value="XM_005092398.3"/>
</dbReference>
<evidence type="ECO:0000256" key="1">
    <source>
        <dbReference type="SAM" id="SignalP"/>
    </source>
</evidence>
<evidence type="ECO:0000259" key="2">
    <source>
        <dbReference type="Pfam" id="PF03067"/>
    </source>
</evidence>